<keyword evidence="4" id="KW-1185">Reference proteome</keyword>
<dbReference type="Pfam" id="PF02383">
    <property type="entry name" value="Syja_N"/>
    <property type="match status" value="1"/>
</dbReference>
<feature type="compositionally biased region" description="Polar residues" evidence="1">
    <location>
        <begin position="755"/>
        <end position="794"/>
    </location>
</feature>
<feature type="domain" description="SAC" evidence="2">
    <location>
        <begin position="75"/>
        <end position="331"/>
    </location>
</feature>
<dbReference type="PANTHER" id="PTHR46817">
    <property type="entry name" value="PHOSPHOINOSITIDE PHOSPHATASE SAC9-RELATED"/>
    <property type="match status" value="1"/>
</dbReference>
<dbReference type="PANTHER" id="PTHR46817:SF1">
    <property type="entry name" value="SAC DOMAIN-CONTAINING PROTEIN"/>
    <property type="match status" value="1"/>
</dbReference>
<feature type="compositionally biased region" description="Low complexity" evidence="1">
    <location>
        <begin position="795"/>
        <end position="806"/>
    </location>
</feature>
<evidence type="ECO:0000313" key="4">
    <source>
        <dbReference type="Proteomes" id="UP001470230"/>
    </source>
</evidence>
<dbReference type="InterPro" id="IPR002013">
    <property type="entry name" value="SAC_dom"/>
</dbReference>
<feature type="compositionally biased region" description="Polar residues" evidence="1">
    <location>
        <begin position="698"/>
        <end position="711"/>
    </location>
</feature>
<evidence type="ECO:0000256" key="1">
    <source>
        <dbReference type="SAM" id="MobiDB-lite"/>
    </source>
</evidence>
<gene>
    <name evidence="3" type="ORF">M9Y10_043689</name>
</gene>
<proteinExistence type="predicted"/>
<comment type="caution">
    <text evidence="3">The sequence shown here is derived from an EMBL/GenBank/DDBJ whole genome shotgun (WGS) entry which is preliminary data.</text>
</comment>
<feature type="compositionally biased region" description="Polar residues" evidence="1">
    <location>
        <begin position="719"/>
        <end position="733"/>
    </location>
</feature>
<dbReference type="InterPro" id="IPR011011">
    <property type="entry name" value="Znf_FYVE_PHD"/>
</dbReference>
<dbReference type="SUPFAM" id="SSF57903">
    <property type="entry name" value="FYVE/PHD zinc finger"/>
    <property type="match status" value="1"/>
</dbReference>
<feature type="compositionally biased region" description="Low complexity" evidence="1">
    <location>
        <begin position="740"/>
        <end position="754"/>
    </location>
</feature>
<dbReference type="EMBL" id="JAPFFF010000008">
    <property type="protein sequence ID" value="KAK8884575.1"/>
    <property type="molecule type" value="Genomic_DNA"/>
</dbReference>
<feature type="region of interest" description="Disordered" evidence="1">
    <location>
        <begin position="698"/>
        <end position="822"/>
    </location>
</feature>
<accession>A0ABR2K0D9</accession>
<dbReference type="Proteomes" id="UP001470230">
    <property type="component" value="Unassembled WGS sequence"/>
</dbReference>
<evidence type="ECO:0000259" key="2">
    <source>
        <dbReference type="Pfam" id="PF02383"/>
    </source>
</evidence>
<reference evidence="3 4" key="1">
    <citation type="submission" date="2024-04" db="EMBL/GenBank/DDBJ databases">
        <title>Tritrichomonas musculus Genome.</title>
        <authorList>
            <person name="Alves-Ferreira E."/>
            <person name="Grigg M."/>
            <person name="Lorenzi H."/>
            <person name="Galac M."/>
        </authorList>
    </citation>
    <scope>NUCLEOTIDE SEQUENCE [LARGE SCALE GENOMIC DNA]</scope>
    <source>
        <strain evidence="3 4">EAF2021</strain>
    </source>
</reference>
<evidence type="ECO:0000313" key="3">
    <source>
        <dbReference type="EMBL" id="KAK8884575.1"/>
    </source>
</evidence>
<organism evidence="3 4">
    <name type="scientific">Tritrichomonas musculus</name>
    <dbReference type="NCBI Taxonomy" id="1915356"/>
    <lineage>
        <taxon>Eukaryota</taxon>
        <taxon>Metamonada</taxon>
        <taxon>Parabasalia</taxon>
        <taxon>Tritrichomonadida</taxon>
        <taxon>Tritrichomonadidae</taxon>
        <taxon>Tritrichomonas</taxon>
    </lineage>
</organism>
<name>A0ABR2K0D9_9EUKA</name>
<sequence>MKQSSVSYYKFDDKSSCIIASLPNRSDTQVIYIDQICGTLLFSGIKGYDVFDDKESAFKFISKGRKLVQCVDAHSILGYVFSINCCYLILIEKEKPLFPIFDKHMINSIENVVFIDIPIEIRCPDSTIVNIDQLKKYPFNHSHYFSPTLDLSKDFGSRMNTVRTCWNQKLIQPFKRFFPLIPNLCVSVFQGIASYTPFVEINIGIMFLSSRLFPPLFTKSGKHHASEAGITGHEYTIDVYLIKNIGNDFEVLNHTIQVGDFPFNWSNDQSSMKNIIENAKENKKLTKAYIQRQKVFFNFDYITFVNFMNRDGIESVLYEALDASLSELNVSANELNSLLYEQDEVEWIQSMNDTPVLDDLVQNYWPTASAKIKKFGFTRSVVTNVLNTQEKANDLSSDNQPYQCQVQSRQKGVCRFLFDFSFDREIIGLFFYVMKLLEIMCIDEFGLNFPEKLVVPYQIKSFLNGFVYFSGKFLLEFNLSMSNFGNLPIGEIQNLIYEYMKPSTVDFESYQINYQFFQDASNVLKSISVPSVFAVTQGPSSFIMSKNIGNHILFPFNSNIIEIPKESQPLIICLSEPCFVKYIIIRNTTATQISILGGYRLNRTFKIASKMILPWVPKNDQKIDPYICIDLESQALIYDADLRPHDYEKIRFLILKFKTFQKDPLRIGGIYVFGSSVGPSFANKKIGFANIPMQISSSKGLSSDPSFNPNAKIQKDPTDSNLQLQNSQTQPSMQLEKKNPQNQQNSSNSQKSQNALRAQNNQDNKSVQKSKNPSKSQNLPKSQSSTPSQKVPTSQNQQNLKQAQNKPSQPTQQASPPVAKSHIDTIIQSERKRLQKKEDYIEHQKILISKGLSLDSFDLEKLLNPNKPDKEPRKTNCTKCQTKDMCNDCVTCKRPFCKKCMRVLTIGAKELPICEECFNKRQQYLLEIDKLKSCQLEAIKEQYPFIPRHNDQMMAAQMKPSMYLNFVLPSTISAISDFSGFSDINRPSISTFAYEPPIPPKMMTRLPECLFTSNVNWTFESNFVPLTIIFTANSKITAIHIACLTKLECEIEGASPSRLVFEPPGSFQKVEFTGRLVNLLLSGQKIELRNIRFFGTPSFQKSEKKNTGNQNLLPFSPLKPKSVMKIIPLSSQFLKDQNMHEFAFNNSYDFTAIKFNKTNLIPREIIIEFRNDKSAEIVNLTLARVMSYSNEVQPIGIVLLPKAFNASKIKIFYPRLNPNLAAHYSTEIPDMMILQKGKAKK</sequence>
<protein>
    <recommendedName>
        <fullName evidence="2">SAC domain-containing protein</fullName>
    </recommendedName>
</protein>